<gene>
    <name evidence="2" type="ORF">EDS130_LOCUS44242</name>
</gene>
<evidence type="ECO:0000313" key="2">
    <source>
        <dbReference type="EMBL" id="CAF1526476.1"/>
    </source>
</evidence>
<comment type="caution">
    <text evidence="2">The sequence shown here is derived from an EMBL/GenBank/DDBJ whole genome shotgun (WGS) entry which is preliminary data.</text>
</comment>
<feature type="compositionally biased region" description="Acidic residues" evidence="1">
    <location>
        <begin position="201"/>
        <end position="222"/>
    </location>
</feature>
<protein>
    <submittedName>
        <fullName evidence="2">Uncharacterized protein</fullName>
    </submittedName>
</protein>
<evidence type="ECO:0000256" key="1">
    <source>
        <dbReference type="SAM" id="MobiDB-lite"/>
    </source>
</evidence>
<proteinExistence type="predicted"/>
<sequence length="253" mass="29292">MFPGTHICLDTYLQWVTEVKFILSTDLTQNMPLTCCGNGYMQRKINLENYHLLLSPLHAIRFCIFAKKIFQYRISSVHVSRIRSVPTVGFYRIKLIGSDRIRKAVGTQYDSVPRHPIKSCRNSQDPTLGLIDLGIAQIRCQRRVLIKDDMFHRLSNVQLLIQYNLMDKLIKLLEENDQDKIWEVPEKVKESLRFLEKVDNDPDSEDDDNDDDDEDDEDEEEQDKNNSNMSITNAQLNNATKTNDVSTQSGSLH</sequence>
<accession>A0A815V5Z9</accession>
<name>A0A815V5Z9_ADIRI</name>
<feature type="region of interest" description="Disordered" evidence="1">
    <location>
        <begin position="194"/>
        <end position="253"/>
    </location>
</feature>
<dbReference type="EMBL" id="CAJNOJ010000825">
    <property type="protein sequence ID" value="CAF1526476.1"/>
    <property type="molecule type" value="Genomic_DNA"/>
</dbReference>
<evidence type="ECO:0000313" key="3">
    <source>
        <dbReference type="Proteomes" id="UP000663852"/>
    </source>
</evidence>
<dbReference type="Proteomes" id="UP000663852">
    <property type="component" value="Unassembled WGS sequence"/>
</dbReference>
<organism evidence="2 3">
    <name type="scientific">Adineta ricciae</name>
    <name type="common">Rotifer</name>
    <dbReference type="NCBI Taxonomy" id="249248"/>
    <lineage>
        <taxon>Eukaryota</taxon>
        <taxon>Metazoa</taxon>
        <taxon>Spiralia</taxon>
        <taxon>Gnathifera</taxon>
        <taxon>Rotifera</taxon>
        <taxon>Eurotatoria</taxon>
        <taxon>Bdelloidea</taxon>
        <taxon>Adinetida</taxon>
        <taxon>Adinetidae</taxon>
        <taxon>Adineta</taxon>
    </lineage>
</organism>
<dbReference type="AlphaFoldDB" id="A0A815V5Z9"/>
<reference evidence="2" key="1">
    <citation type="submission" date="2021-02" db="EMBL/GenBank/DDBJ databases">
        <authorList>
            <person name="Nowell W R."/>
        </authorList>
    </citation>
    <scope>NUCLEOTIDE SEQUENCE</scope>
</reference>
<feature type="compositionally biased region" description="Polar residues" evidence="1">
    <location>
        <begin position="229"/>
        <end position="253"/>
    </location>
</feature>